<evidence type="ECO:0000256" key="2">
    <source>
        <dbReference type="ARBA" id="ARBA00022692"/>
    </source>
</evidence>
<dbReference type="PROSITE" id="PS50850">
    <property type="entry name" value="MFS"/>
    <property type="match status" value="1"/>
</dbReference>
<evidence type="ECO:0000256" key="6">
    <source>
        <dbReference type="SAM" id="Phobius"/>
    </source>
</evidence>
<dbReference type="Proteomes" id="UP000256970">
    <property type="component" value="Unassembled WGS sequence"/>
</dbReference>
<protein>
    <recommendedName>
        <fullName evidence="7">Major facilitator superfamily (MFS) profile domain-containing protein</fullName>
    </recommendedName>
</protein>
<evidence type="ECO:0000256" key="4">
    <source>
        <dbReference type="ARBA" id="ARBA00023136"/>
    </source>
</evidence>
<dbReference type="EMBL" id="FNXT01001214">
    <property type="protein sequence ID" value="SZX74444.1"/>
    <property type="molecule type" value="Genomic_DNA"/>
</dbReference>
<feature type="transmembrane region" description="Helical" evidence="6">
    <location>
        <begin position="421"/>
        <end position="447"/>
    </location>
</feature>
<feature type="domain" description="Major facilitator superfamily (MFS) profile" evidence="7">
    <location>
        <begin position="95"/>
        <end position="512"/>
    </location>
</feature>
<feature type="region of interest" description="Disordered" evidence="5">
    <location>
        <begin position="1"/>
        <end position="70"/>
    </location>
</feature>
<dbReference type="PANTHER" id="PTHR23502">
    <property type="entry name" value="MAJOR FACILITATOR SUPERFAMILY"/>
    <property type="match status" value="1"/>
</dbReference>
<comment type="subcellular location">
    <subcellularLocation>
        <location evidence="1">Membrane</location>
        <topology evidence="1">Multi-pass membrane protein</topology>
    </subcellularLocation>
</comment>
<feature type="transmembrane region" description="Helical" evidence="6">
    <location>
        <begin position="250"/>
        <end position="270"/>
    </location>
</feature>
<dbReference type="AlphaFoldDB" id="A0A383WBN9"/>
<evidence type="ECO:0000259" key="7">
    <source>
        <dbReference type="PROSITE" id="PS50850"/>
    </source>
</evidence>
<gene>
    <name evidence="8" type="ORF">BQ4739_LOCUS14714</name>
</gene>
<dbReference type="GO" id="GO:0005886">
    <property type="term" value="C:plasma membrane"/>
    <property type="evidence" value="ECO:0007669"/>
    <property type="project" value="TreeGrafter"/>
</dbReference>
<dbReference type="PANTHER" id="PTHR23502:SF5">
    <property type="entry name" value="QUINIDINE RESISTANCE PROTEIN 3"/>
    <property type="match status" value="1"/>
</dbReference>
<evidence type="ECO:0000313" key="9">
    <source>
        <dbReference type="Proteomes" id="UP000256970"/>
    </source>
</evidence>
<evidence type="ECO:0000256" key="1">
    <source>
        <dbReference type="ARBA" id="ARBA00004141"/>
    </source>
</evidence>
<feature type="transmembrane region" description="Helical" evidence="6">
    <location>
        <begin position="320"/>
        <end position="346"/>
    </location>
</feature>
<dbReference type="InterPro" id="IPR036259">
    <property type="entry name" value="MFS_trans_sf"/>
</dbReference>
<proteinExistence type="predicted"/>
<dbReference type="Pfam" id="PF07690">
    <property type="entry name" value="MFS_1"/>
    <property type="match status" value="1"/>
</dbReference>
<keyword evidence="4 6" id="KW-0472">Membrane</keyword>
<feature type="transmembrane region" description="Helical" evidence="6">
    <location>
        <begin position="395"/>
        <end position="415"/>
    </location>
</feature>
<keyword evidence="2 6" id="KW-0812">Transmembrane</keyword>
<organism evidence="8 9">
    <name type="scientific">Tetradesmus obliquus</name>
    <name type="common">Green alga</name>
    <name type="synonym">Acutodesmus obliquus</name>
    <dbReference type="NCBI Taxonomy" id="3088"/>
    <lineage>
        <taxon>Eukaryota</taxon>
        <taxon>Viridiplantae</taxon>
        <taxon>Chlorophyta</taxon>
        <taxon>core chlorophytes</taxon>
        <taxon>Chlorophyceae</taxon>
        <taxon>CS clade</taxon>
        <taxon>Sphaeropleales</taxon>
        <taxon>Scenedesmaceae</taxon>
        <taxon>Tetradesmus</taxon>
    </lineage>
</organism>
<accession>A0A383WBN9</accession>
<feature type="transmembrane region" description="Helical" evidence="6">
    <location>
        <begin position="352"/>
        <end position="374"/>
    </location>
</feature>
<dbReference type="InterPro" id="IPR020846">
    <property type="entry name" value="MFS_dom"/>
</dbReference>
<dbReference type="InterPro" id="IPR011701">
    <property type="entry name" value="MFS"/>
</dbReference>
<reference evidence="8 9" key="1">
    <citation type="submission" date="2016-10" db="EMBL/GenBank/DDBJ databases">
        <authorList>
            <person name="Cai Z."/>
        </authorList>
    </citation>
    <scope>NUCLEOTIDE SEQUENCE [LARGE SCALE GENOMIC DNA]</scope>
</reference>
<feature type="transmembrane region" description="Helical" evidence="6">
    <location>
        <begin position="94"/>
        <end position="117"/>
    </location>
</feature>
<dbReference type="GO" id="GO:0022857">
    <property type="term" value="F:transmembrane transporter activity"/>
    <property type="evidence" value="ECO:0007669"/>
    <property type="project" value="InterPro"/>
</dbReference>
<keyword evidence="3 6" id="KW-1133">Transmembrane helix</keyword>
<feature type="transmembrane region" description="Helical" evidence="6">
    <location>
        <begin position="489"/>
        <end position="509"/>
    </location>
</feature>
<dbReference type="Gene3D" id="1.20.1720.10">
    <property type="entry name" value="Multidrug resistance protein D"/>
    <property type="match status" value="1"/>
</dbReference>
<keyword evidence="9" id="KW-1185">Reference proteome</keyword>
<evidence type="ECO:0000256" key="5">
    <source>
        <dbReference type="SAM" id="MobiDB-lite"/>
    </source>
</evidence>
<feature type="compositionally biased region" description="Basic and acidic residues" evidence="5">
    <location>
        <begin position="41"/>
        <end position="58"/>
    </location>
</feature>
<feature type="transmembrane region" description="Helical" evidence="6">
    <location>
        <begin position="129"/>
        <end position="149"/>
    </location>
</feature>
<feature type="compositionally biased region" description="Polar residues" evidence="5">
    <location>
        <begin position="8"/>
        <end position="40"/>
    </location>
</feature>
<feature type="region of interest" description="Disordered" evidence="5">
    <location>
        <begin position="530"/>
        <end position="559"/>
    </location>
</feature>
<feature type="transmembrane region" description="Helical" evidence="6">
    <location>
        <begin position="454"/>
        <end position="477"/>
    </location>
</feature>
<sequence>MGAVVQLHSDSSSHHTSAQQQDQTHSTWQPDKTKQQQPNMQHDESNSKDASKLAETHSGKAAAAAMPSSHSLASLRSSSSRSVFELYSKKQKAYILATVSLASLMVPLCDTVYLPALQSIQQEFRTTQQLVAASVAVYMFTVGAASLGWGPASDRFGRKRVYLAATVAFMATSLVCVFANSIGLLIAFRALQGASVAAYGATGSGVIADVYKPQERGMALGIVTIPMLVGPILGPILGGALSQAFSWRSTFIMVAMYAALIILPMAAFMPETHQYKKLRRMHKRDPEAAAEVEEAASIFSTPPVFKAPHYPIKILCEKDIVLHAIVALLLFGSMFCSITELPLYLAAPPYNLSAAMIGLCYIPAGLASMIVSPLGGLLSDKAAAAHPGKPLVRLVYNNVISGVLMPASLLLYGWVMQAKLHLAVVLVSQFAIGVALASYLPAIFGYLTALKQSAAAAAAAGVHSGMFIMSGVLILVASAAASAMGMGPFFTLLAGLNLLTTGAAALQIFRHREASREMIRSASRAQLAAAAAAGTDEAGESTSRSSGEDVESGAGGAKA</sequence>
<dbReference type="SUPFAM" id="SSF103473">
    <property type="entry name" value="MFS general substrate transporter"/>
    <property type="match status" value="1"/>
</dbReference>
<evidence type="ECO:0000313" key="8">
    <source>
        <dbReference type="EMBL" id="SZX74444.1"/>
    </source>
</evidence>
<feature type="transmembrane region" description="Helical" evidence="6">
    <location>
        <begin position="218"/>
        <end position="238"/>
    </location>
</feature>
<evidence type="ECO:0000256" key="3">
    <source>
        <dbReference type="ARBA" id="ARBA00022989"/>
    </source>
</evidence>
<feature type="transmembrane region" description="Helical" evidence="6">
    <location>
        <begin position="161"/>
        <end position="188"/>
    </location>
</feature>
<name>A0A383WBN9_TETOB</name>
<dbReference type="STRING" id="3088.A0A383WBN9"/>